<feature type="signal peptide" evidence="2">
    <location>
        <begin position="1"/>
        <end position="19"/>
    </location>
</feature>
<dbReference type="Proteomes" id="UP000541154">
    <property type="component" value="Unassembled WGS sequence"/>
</dbReference>
<evidence type="ECO:0000256" key="2">
    <source>
        <dbReference type="SAM" id="SignalP"/>
    </source>
</evidence>
<dbReference type="EMBL" id="SPNV01000345">
    <property type="protein sequence ID" value="KAF5856124.1"/>
    <property type="molecule type" value="Genomic_DNA"/>
</dbReference>
<accession>A0A8H6E1R3</accession>
<dbReference type="AlphaFoldDB" id="A0A8H6E1R3"/>
<feature type="compositionally biased region" description="Basic and acidic residues" evidence="1">
    <location>
        <begin position="58"/>
        <end position="75"/>
    </location>
</feature>
<sequence>MRYSLPLIICTLFLPGTWANPTRPLQDAQLQKPHYPRSPQGWIGEGIEGYNELFRFGNEGDKSSTKPEVNNEKPDISPSTPTKDTGNDNPGGSGAYLGNSAYGDSGDYLGNGAYGDSGDYMGNEAYGDSGAY</sequence>
<evidence type="ECO:0000256" key="1">
    <source>
        <dbReference type="SAM" id="MobiDB-lite"/>
    </source>
</evidence>
<gene>
    <name evidence="3" type="ORF">ETB97_007844</name>
</gene>
<name>A0A8H6E1R3_PETAA</name>
<proteinExistence type="predicted"/>
<feature type="chain" id="PRO_5034609645" evidence="2">
    <location>
        <begin position="20"/>
        <end position="132"/>
    </location>
</feature>
<evidence type="ECO:0000313" key="3">
    <source>
        <dbReference type="EMBL" id="KAF5856124.1"/>
    </source>
</evidence>
<keyword evidence="4" id="KW-1185">Reference proteome</keyword>
<protein>
    <submittedName>
        <fullName evidence="3">Uncharacterized protein</fullName>
    </submittedName>
</protein>
<reference evidence="3 4" key="1">
    <citation type="submission" date="2019-04" db="EMBL/GenBank/DDBJ databases">
        <title>Aspergillus burnettii sp. nov., novel species from soil in southeast Queensland.</title>
        <authorList>
            <person name="Gilchrist C.L.M."/>
            <person name="Pitt J.I."/>
            <person name="Lange L."/>
            <person name="Lacey H.J."/>
            <person name="Vuong D."/>
            <person name="Midgley D.J."/>
            <person name="Greenfield P."/>
            <person name="Bradbury M."/>
            <person name="Lacey E."/>
            <person name="Busk P.K."/>
            <person name="Pilgaard B."/>
            <person name="Chooi Y.H."/>
            <person name="Piggott A.M."/>
        </authorList>
    </citation>
    <scope>NUCLEOTIDE SEQUENCE [LARGE SCALE GENOMIC DNA]</scope>
    <source>
        <strain evidence="3 4">FRR 5400</strain>
    </source>
</reference>
<feature type="compositionally biased region" description="Polar residues" evidence="1">
    <location>
        <begin position="77"/>
        <end position="88"/>
    </location>
</feature>
<evidence type="ECO:0000313" key="4">
    <source>
        <dbReference type="Proteomes" id="UP000541154"/>
    </source>
</evidence>
<keyword evidence="2" id="KW-0732">Signal</keyword>
<organism evidence="3 4">
    <name type="scientific">Petromyces alliaceus</name>
    <name type="common">Aspergillus alliaceus</name>
    <dbReference type="NCBI Taxonomy" id="209559"/>
    <lineage>
        <taxon>Eukaryota</taxon>
        <taxon>Fungi</taxon>
        <taxon>Dikarya</taxon>
        <taxon>Ascomycota</taxon>
        <taxon>Pezizomycotina</taxon>
        <taxon>Eurotiomycetes</taxon>
        <taxon>Eurotiomycetidae</taxon>
        <taxon>Eurotiales</taxon>
        <taxon>Aspergillaceae</taxon>
        <taxon>Aspergillus</taxon>
        <taxon>Aspergillus subgen. Circumdati</taxon>
    </lineage>
</organism>
<comment type="caution">
    <text evidence="3">The sequence shown here is derived from an EMBL/GenBank/DDBJ whole genome shotgun (WGS) entry which is preliminary data.</text>
</comment>
<feature type="region of interest" description="Disordered" evidence="1">
    <location>
        <begin position="21"/>
        <end position="132"/>
    </location>
</feature>